<reference evidence="4 5" key="1">
    <citation type="submission" date="2022-08" db="EMBL/GenBank/DDBJ databases">
        <title>Reclassification of Massilia species as members of the genera Telluria, Duganella, Pseudoduganella, Mokoshia gen. nov. and Zemynaea gen. nov. using orthogonal and non-orthogonal genome-based approaches.</title>
        <authorList>
            <person name="Bowman J.P."/>
        </authorList>
    </citation>
    <scope>NUCLEOTIDE SEQUENCE [LARGE SCALE GENOMIC DNA]</scope>
    <source>
        <strain evidence="4 5">LMG 28164</strain>
    </source>
</reference>
<accession>A0ABT2AD89</accession>
<dbReference type="InterPro" id="IPR002525">
    <property type="entry name" value="Transp_IS110-like_N"/>
</dbReference>
<dbReference type="PANTHER" id="PTHR33055:SF3">
    <property type="entry name" value="PUTATIVE TRANSPOSASE FOR IS117-RELATED"/>
    <property type="match status" value="1"/>
</dbReference>
<dbReference type="NCBIfam" id="NF033542">
    <property type="entry name" value="transpos_IS110"/>
    <property type="match status" value="1"/>
</dbReference>
<proteinExistence type="predicted"/>
<gene>
    <name evidence="4" type="ORF">NX782_23590</name>
</gene>
<dbReference type="Pfam" id="PF02371">
    <property type="entry name" value="Transposase_20"/>
    <property type="match status" value="1"/>
</dbReference>
<evidence type="ECO:0000256" key="1">
    <source>
        <dbReference type="SAM" id="Coils"/>
    </source>
</evidence>
<dbReference type="PANTHER" id="PTHR33055">
    <property type="entry name" value="TRANSPOSASE FOR INSERTION SEQUENCE ELEMENT IS1111A"/>
    <property type="match status" value="1"/>
</dbReference>
<dbReference type="RefSeq" id="WP_258847944.1">
    <property type="nucleotide sequence ID" value="NZ_JANUGX010000038.1"/>
</dbReference>
<sequence>MKLSACGIDLAKAVFQVHGVDLHGKPCLRRQLRRAELLTFFVNLEPCLIGMEACGSAHYWARKLSEMGHTVKLMAPQFVKPYVKTNKNDAADAEAICEAVTRPNMRFVAIKTEHQQALLAIHRARQGFVKARTAQANQIRGLLAEFGIVIPKGLCNLGPRLASLSDESAGQLPGSFCSLLQRLAENLKELDRQVQDLEKEIQLWHAQNEASRRLAEIPGIGPITASALVASIGDARCFKNGRQLAAWIGLVPRQHSSGGKQVLLGISKRGDGYLRALLIHGARAVLRHAEHKVETATSWLGHLLSRRHKNIAAVALANKNARRVWALLMHDERRFRADYVSAGAGT</sequence>
<keyword evidence="1" id="KW-0175">Coiled coil</keyword>
<dbReference type="InterPro" id="IPR003346">
    <property type="entry name" value="Transposase_20"/>
</dbReference>
<feature type="domain" description="Transposase IS110-like N-terminal" evidence="2">
    <location>
        <begin position="6"/>
        <end position="146"/>
    </location>
</feature>
<keyword evidence="5" id="KW-1185">Reference proteome</keyword>
<protein>
    <submittedName>
        <fullName evidence="4">IS110 family transposase</fullName>
    </submittedName>
</protein>
<evidence type="ECO:0000313" key="4">
    <source>
        <dbReference type="EMBL" id="MCS0592175.1"/>
    </source>
</evidence>
<dbReference type="Proteomes" id="UP001205560">
    <property type="component" value="Unassembled WGS sequence"/>
</dbReference>
<feature type="coiled-coil region" evidence="1">
    <location>
        <begin position="180"/>
        <end position="214"/>
    </location>
</feature>
<dbReference type="EMBL" id="JANUGX010000038">
    <property type="protein sequence ID" value="MCS0592175.1"/>
    <property type="molecule type" value="Genomic_DNA"/>
</dbReference>
<comment type="caution">
    <text evidence="4">The sequence shown here is derived from an EMBL/GenBank/DDBJ whole genome shotgun (WGS) entry which is preliminary data.</text>
</comment>
<evidence type="ECO:0000313" key="5">
    <source>
        <dbReference type="Proteomes" id="UP001205560"/>
    </source>
</evidence>
<dbReference type="InterPro" id="IPR047650">
    <property type="entry name" value="Transpos_IS110"/>
</dbReference>
<evidence type="ECO:0000259" key="2">
    <source>
        <dbReference type="Pfam" id="PF01548"/>
    </source>
</evidence>
<organism evidence="4 5">
    <name type="scientific">Massilia norwichensis</name>
    <dbReference type="NCBI Taxonomy" id="1442366"/>
    <lineage>
        <taxon>Bacteria</taxon>
        <taxon>Pseudomonadati</taxon>
        <taxon>Pseudomonadota</taxon>
        <taxon>Betaproteobacteria</taxon>
        <taxon>Burkholderiales</taxon>
        <taxon>Oxalobacteraceae</taxon>
        <taxon>Telluria group</taxon>
        <taxon>Massilia</taxon>
    </lineage>
</organism>
<evidence type="ECO:0000259" key="3">
    <source>
        <dbReference type="Pfam" id="PF02371"/>
    </source>
</evidence>
<dbReference type="Pfam" id="PF01548">
    <property type="entry name" value="DEDD_Tnp_IS110"/>
    <property type="match status" value="1"/>
</dbReference>
<name>A0ABT2AD89_9BURK</name>
<feature type="domain" description="Transposase IS116/IS110/IS902 C-terminal" evidence="3">
    <location>
        <begin position="212"/>
        <end position="289"/>
    </location>
</feature>